<keyword evidence="6" id="KW-0479">Metal-binding</keyword>
<feature type="binding site" evidence="6">
    <location>
        <position position="57"/>
    </location>
    <ligand>
        <name>Na(+)</name>
        <dbReference type="ChEBI" id="CHEBI:29101"/>
        <label>1</label>
    </ligand>
</feature>
<keyword evidence="4 8" id="KW-1133">Transmembrane helix</keyword>
<evidence type="ECO:0000256" key="5">
    <source>
        <dbReference type="ARBA" id="ARBA00023136"/>
    </source>
</evidence>
<feature type="transmembrane region" description="Helical" evidence="8">
    <location>
        <begin position="123"/>
        <end position="148"/>
    </location>
</feature>
<evidence type="ECO:0000256" key="4">
    <source>
        <dbReference type="ARBA" id="ARBA00022989"/>
    </source>
</evidence>
<dbReference type="GO" id="GO:0005886">
    <property type="term" value="C:plasma membrane"/>
    <property type="evidence" value="ECO:0007669"/>
    <property type="project" value="TreeGrafter"/>
</dbReference>
<feature type="binding site" evidence="6">
    <location>
        <position position="409"/>
    </location>
    <ligand>
        <name>Na(+)</name>
        <dbReference type="ChEBI" id="CHEBI:29101"/>
        <label>1</label>
    </ligand>
</feature>
<organism evidence="9 10">
    <name type="scientific">Dicentrarchus labrax</name>
    <name type="common">European seabass</name>
    <name type="synonym">Morone labrax</name>
    <dbReference type="NCBI Taxonomy" id="13489"/>
    <lineage>
        <taxon>Eukaryota</taxon>
        <taxon>Metazoa</taxon>
        <taxon>Chordata</taxon>
        <taxon>Craniata</taxon>
        <taxon>Vertebrata</taxon>
        <taxon>Euteleostomi</taxon>
        <taxon>Actinopterygii</taxon>
        <taxon>Neopterygii</taxon>
        <taxon>Teleostei</taxon>
        <taxon>Neoteleostei</taxon>
        <taxon>Acanthomorphata</taxon>
        <taxon>Eupercaria</taxon>
        <taxon>Moronidae</taxon>
        <taxon>Dicentrarchus</taxon>
    </lineage>
</organism>
<evidence type="ECO:0000256" key="1">
    <source>
        <dbReference type="ARBA" id="ARBA00004141"/>
    </source>
</evidence>
<dbReference type="SUPFAM" id="SSF161070">
    <property type="entry name" value="SNF-like"/>
    <property type="match status" value="1"/>
</dbReference>
<proteinExistence type="inferred from homology"/>
<dbReference type="InterPro" id="IPR000175">
    <property type="entry name" value="Na/ntran_symport"/>
</dbReference>
<dbReference type="AlphaFoldDB" id="A0A8C4FB09"/>
<keyword evidence="10" id="KW-1185">Reference proteome</keyword>
<feature type="transmembrane region" description="Helical" evidence="8">
    <location>
        <begin position="306"/>
        <end position="323"/>
    </location>
</feature>
<reference evidence="9" key="2">
    <citation type="submission" date="2025-09" db="UniProtKB">
        <authorList>
            <consortium name="Ensembl"/>
        </authorList>
    </citation>
    <scope>IDENTIFICATION</scope>
</reference>
<dbReference type="PRINTS" id="PR00176">
    <property type="entry name" value="NANEUSMPORT"/>
</dbReference>
<comment type="similarity">
    <text evidence="7">Belongs to the sodium:neurotransmitter symporter (SNF) (TC 2.A.22) family.</text>
</comment>
<feature type="binding site" evidence="6">
    <location>
        <position position="406"/>
    </location>
    <ligand>
        <name>Na(+)</name>
        <dbReference type="ChEBI" id="CHEBI:29101"/>
        <label>1</label>
    </ligand>
</feature>
<name>A0A8C4FB09_DICLA</name>
<dbReference type="GeneTree" id="ENSGT00940000157478"/>
<evidence type="ECO:0000313" key="10">
    <source>
        <dbReference type="Proteomes" id="UP000694389"/>
    </source>
</evidence>
<dbReference type="PROSITE" id="PS50267">
    <property type="entry name" value="NA_NEUROTRAN_SYMP_3"/>
    <property type="match status" value="1"/>
</dbReference>
<evidence type="ECO:0000256" key="6">
    <source>
        <dbReference type="PIRSR" id="PIRSR600175-1"/>
    </source>
</evidence>
<feature type="binding site" evidence="6">
    <location>
        <position position="64"/>
    </location>
    <ligand>
        <name>Na(+)</name>
        <dbReference type="ChEBI" id="CHEBI:29101"/>
        <label>1</label>
    </ligand>
</feature>
<evidence type="ECO:0000313" key="9">
    <source>
        <dbReference type="Ensembl" id="ENSDLAP00005028804.2"/>
    </source>
</evidence>
<feature type="transmembrane region" description="Helical" evidence="8">
    <location>
        <begin position="226"/>
        <end position="247"/>
    </location>
</feature>
<evidence type="ECO:0000256" key="3">
    <source>
        <dbReference type="ARBA" id="ARBA00022692"/>
    </source>
</evidence>
<feature type="transmembrane region" description="Helical" evidence="8">
    <location>
        <begin position="394"/>
        <end position="426"/>
    </location>
</feature>
<dbReference type="Proteomes" id="UP000694389">
    <property type="component" value="Unassembled WGS sequence"/>
</dbReference>
<dbReference type="GO" id="GO:0005332">
    <property type="term" value="F:gamma-aminobutyric acid:sodium:chloride symporter activity"/>
    <property type="evidence" value="ECO:0007669"/>
    <property type="project" value="TreeGrafter"/>
</dbReference>
<dbReference type="Pfam" id="PF00209">
    <property type="entry name" value="SNF"/>
    <property type="match status" value="1"/>
</dbReference>
<feature type="binding site" evidence="6">
    <location>
        <position position="309"/>
    </location>
    <ligand>
        <name>Na(+)</name>
        <dbReference type="ChEBI" id="CHEBI:29101"/>
        <label>1</label>
    </ligand>
</feature>
<keyword evidence="5 8" id="KW-0472">Membrane</keyword>
<feature type="binding site" evidence="6">
    <location>
        <position position="341"/>
    </location>
    <ligand>
        <name>Na(+)</name>
        <dbReference type="ChEBI" id="CHEBI:29101"/>
        <label>1</label>
    </ligand>
</feature>
<dbReference type="Ensembl" id="ENSDLAT00005030738.2">
    <property type="protein sequence ID" value="ENSDLAP00005028804.2"/>
    <property type="gene ID" value="ENSDLAG00005011663.2"/>
</dbReference>
<comment type="subcellular location">
    <subcellularLocation>
        <location evidence="1">Membrane</location>
        <topology evidence="1">Multi-pass membrane protein</topology>
    </subcellularLocation>
</comment>
<feature type="transmembrane region" description="Helical" evidence="8">
    <location>
        <begin position="514"/>
        <end position="533"/>
    </location>
</feature>
<sequence length="594" mass="67656">MQQATPTSFYNLLQSCSPLCLSCRRRCQSRPPQWHQPSQGPRGQWSNKIEFILSVAGSIIGLGNMWRFPYLCYKNGGGAFLIPYLIFLFTCGVPVFFLETALGQYTSEGGITCWRKISPLFEGLGYGTQVIVTLLNFYYIIVLAWGIFYLSFSFSWDLAWSSCNNSWNTGNKCASKCIRTSTNVFDTRNTSINQTINLNITSPVIEFWERALRISPGIDQMGSLNWDLALCLFIAWVMCYFCIWKGVKSTGKVVYFTATFPYVMLIVLLIRGLTLPGAGIGIKFYLYPDLGRLADPQVWMDAGTQIFFSYAICLGALTALGSYNKYNNNCYRDCLSLCFLNSGTSFVAGFAIFSILGFMSYEQNVPISEVAESGPGLAFIAYPRAVSMMPFSPLWAALFFIMIVFLGLDSQFVCVESLVTAIVDMYPAVFRRKNRRELFLLGVSLFSFFMGLIMLMEGGMYVFQLFDYYAASGMCLLFMAIFETVCIAWVYGADRFYDNIEDMIGYRPGPYIKYCWLFFTPATCIGTFAFSLIKYTPLKYNNEYVYPWWGYVIGWLLVIGHLCSWGRCHLDYKWLLSCLRERLQLVRPPRGDVY</sequence>
<feature type="transmembrane region" description="Helical" evidence="8">
    <location>
        <begin position="259"/>
        <end position="286"/>
    </location>
</feature>
<feature type="transmembrane region" description="Helical" evidence="8">
    <location>
        <begin position="438"/>
        <end position="456"/>
    </location>
</feature>
<dbReference type="GO" id="GO:0046872">
    <property type="term" value="F:metal ion binding"/>
    <property type="evidence" value="ECO:0007669"/>
    <property type="project" value="UniProtKB-KW"/>
</dbReference>
<feature type="transmembrane region" description="Helical" evidence="8">
    <location>
        <begin position="51"/>
        <end position="69"/>
    </location>
</feature>
<dbReference type="CDD" id="cd11496">
    <property type="entry name" value="SLC6sbd-TauT-like"/>
    <property type="match status" value="1"/>
</dbReference>
<dbReference type="GO" id="GO:0042995">
    <property type="term" value="C:cell projection"/>
    <property type="evidence" value="ECO:0007669"/>
    <property type="project" value="TreeGrafter"/>
</dbReference>
<gene>
    <name evidence="9" type="primary">LOC127358624</name>
</gene>
<evidence type="ECO:0000256" key="7">
    <source>
        <dbReference type="RuleBase" id="RU003732"/>
    </source>
</evidence>
<keyword evidence="2 7" id="KW-0813">Transport</keyword>
<accession>A0A8C4FB09</accession>
<feature type="binding site" evidence="6">
    <location>
        <position position="410"/>
    </location>
    <ligand>
        <name>Na(+)</name>
        <dbReference type="ChEBI" id="CHEBI:29101"/>
        <label>1</label>
    </ligand>
</feature>
<reference evidence="9" key="1">
    <citation type="submission" date="2025-08" db="UniProtKB">
        <authorList>
            <consortium name="Ensembl"/>
        </authorList>
    </citation>
    <scope>IDENTIFICATION</scope>
</reference>
<feature type="transmembrane region" description="Helical" evidence="8">
    <location>
        <begin position="545"/>
        <end position="565"/>
    </location>
</feature>
<feature type="transmembrane region" description="Helical" evidence="8">
    <location>
        <begin position="468"/>
        <end position="493"/>
    </location>
</feature>
<dbReference type="InterPro" id="IPR037272">
    <property type="entry name" value="SNS_sf"/>
</dbReference>
<feature type="transmembrane region" description="Helical" evidence="8">
    <location>
        <begin position="335"/>
        <end position="359"/>
    </location>
</feature>
<keyword evidence="7" id="KW-0769">Symport</keyword>
<dbReference type="PANTHER" id="PTHR11616:SF111">
    <property type="entry name" value="SODIUM- AND CHLORIDE-DEPENDENT GABA TRANSPORTER 2"/>
    <property type="match status" value="1"/>
</dbReference>
<keyword evidence="3 7" id="KW-0812">Transmembrane</keyword>
<evidence type="ECO:0000256" key="2">
    <source>
        <dbReference type="ARBA" id="ARBA00022448"/>
    </source>
</evidence>
<evidence type="ECO:0000256" key="8">
    <source>
        <dbReference type="SAM" id="Phobius"/>
    </source>
</evidence>
<dbReference type="PROSITE" id="PS00610">
    <property type="entry name" value="NA_NEUROTRAN_SYMP_1"/>
    <property type="match status" value="1"/>
</dbReference>
<keyword evidence="6" id="KW-0915">Sodium</keyword>
<dbReference type="PANTHER" id="PTHR11616">
    <property type="entry name" value="SODIUM/CHLORIDE DEPENDENT TRANSPORTER"/>
    <property type="match status" value="1"/>
</dbReference>
<protein>
    <recommendedName>
        <fullName evidence="7">Transporter</fullName>
    </recommendedName>
</protein>
<feature type="transmembrane region" description="Helical" evidence="8">
    <location>
        <begin position="81"/>
        <end position="102"/>
    </location>
</feature>